<dbReference type="RefSeq" id="WP_200377741.1">
    <property type="nucleotide sequence ID" value="NZ_NRRU01000005.1"/>
</dbReference>
<evidence type="ECO:0000313" key="2">
    <source>
        <dbReference type="EMBL" id="MBK1711661.1"/>
    </source>
</evidence>
<protein>
    <recommendedName>
        <fullName evidence="4">Lipase helper protein</fullName>
    </recommendedName>
</protein>
<comment type="caution">
    <text evidence="2">The sequence shown here is derived from an EMBL/GenBank/DDBJ whole genome shotgun (WGS) entry which is preliminary data.</text>
</comment>
<proteinExistence type="predicted"/>
<reference evidence="2" key="2">
    <citation type="journal article" date="2020" name="Microorganisms">
        <title>Osmotic Adaptation and Compatible Solute Biosynthesis of Phototrophic Bacteria as Revealed from Genome Analyses.</title>
        <authorList>
            <person name="Imhoff J.F."/>
            <person name="Rahn T."/>
            <person name="Kunzel S."/>
            <person name="Keller A."/>
            <person name="Neulinger S.C."/>
        </authorList>
    </citation>
    <scope>NUCLEOTIDE SEQUENCE</scope>
    <source>
        <strain evidence="2">IM 151</strain>
    </source>
</reference>
<name>A0ABS1DR67_RUBGE</name>
<dbReference type="EMBL" id="NRRU01000005">
    <property type="protein sequence ID" value="MBK1711661.1"/>
    <property type="molecule type" value="Genomic_DNA"/>
</dbReference>
<keyword evidence="1" id="KW-0175">Coiled coil</keyword>
<organism evidence="2 3">
    <name type="scientific">Rubrivivax gelatinosus</name>
    <name type="common">Rhodocyclus gelatinosus</name>
    <name type="synonym">Rhodopseudomonas gelatinosa</name>
    <dbReference type="NCBI Taxonomy" id="28068"/>
    <lineage>
        <taxon>Bacteria</taxon>
        <taxon>Pseudomonadati</taxon>
        <taxon>Pseudomonadota</taxon>
        <taxon>Betaproteobacteria</taxon>
        <taxon>Burkholderiales</taxon>
        <taxon>Sphaerotilaceae</taxon>
        <taxon>Rubrivivax</taxon>
    </lineage>
</organism>
<dbReference type="SUPFAM" id="SSF158855">
    <property type="entry name" value="Lipase chaperone-like"/>
    <property type="match status" value="1"/>
</dbReference>
<feature type="coiled-coil region" evidence="1">
    <location>
        <begin position="227"/>
        <end position="254"/>
    </location>
</feature>
<accession>A0ABS1DR67</accession>
<gene>
    <name evidence="2" type="ORF">CKO43_02560</name>
</gene>
<evidence type="ECO:0000313" key="3">
    <source>
        <dbReference type="Proteomes" id="UP001041814"/>
    </source>
</evidence>
<keyword evidence="3" id="KW-1185">Reference proteome</keyword>
<reference evidence="2" key="1">
    <citation type="submission" date="2017-08" db="EMBL/GenBank/DDBJ databases">
        <authorList>
            <person name="Imhoff J.F."/>
            <person name="Rahn T."/>
            <person name="Kuenzel S."/>
            <person name="Neulinger S.C."/>
        </authorList>
    </citation>
    <scope>NUCLEOTIDE SEQUENCE</scope>
    <source>
        <strain evidence="2">IM 151</strain>
    </source>
</reference>
<evidence type="ECO:0000256" key="1">
    <source>
        <dbReference type="SAM" id="Coils"/>
    </source>
</evidence>
<sequence length="291" mass="31256">MSGGAPARAALALGAAALAVLSVTALGWRPGTQTRDAAAAPGVAPTAAPVAAAARPPPVLRPELPPDFVSWLLQHSALRGSTRDGGWGTAAGGRLQPSRELRRLFDHLLQLEGQVPVDTIGAWLQQMARAELQPEVAAEVGRIWQAYLGLLAAPVRTPPRLDDPAAIAAALDERHRQRVQWLGPAWAHAFYGDEEAAIRQTLAGPVAADPPQLIDRSRLDAAALQRLVELDAEQARWQQRIADARADLERMRQAPELSALQRAEAAERLVSERFEAGGERLRARALLRLAP</sequence>
<evidence type="ECO:0008006" key="4">
    <source>
        <dbReference type="Google" id="ProtNLM"/>
    </source>
</evidence>
<dbReference type="Proteomes" id="UP001041814">
    <property type="component" value="Unassembled WGS sequence"/>
</dbReference>